<comment type="similarity">
    <text evidence="2 6">Belongs to the sodium:solute symporter (SSF) (TC 2.A.21) family.</text>
</comment>
<feature type="transmembrane region" description="Helical" evidence="7">
    <location>
        <begin position="124"/>
        <end position="149"/>
    </location>
</feature>
<evidence type="ECO:0000256" key="1">
    <source>
        <dbReference type="ARBA" id="ARBA00004141"/>
    </source>
</evidence>
<feature type="transmembrane region" description="Helical" evidence="7">
    <location>
        <begin position="82"/>
        <end position="103"/>
    </location>
</feature>
<feature type="transmembrane region" description="Helical" evidence="7">
    <location>
        <begin position="505"/>
        <end position="523"/>
    </location>
</feature>
<accession>A0A5C8K915</accession>
<evidence type="ECO:0000313" key="9">
    <source>
        <dbReference type="Proteomes" id="UP000321926"/>
    </source>
</evidence>
<dbReference type="Gene3D" id="1.20.1730.10">
    <property type="entry name" value="Sodium/glucose cotransporter"/>
    <property type="match status" value="1"/>
</dbReference>
<comment type="caution">
    <text evidence="8">The sequence shown here is derived from an EMBL/GenBank/DDBJ whole genome shotgun (WGS) entry which is preliminary data.</text>
</comment>
<feature type="transmembrane region" description="Helical" evidence="7">
    <location>
        <begin position="426"/>
        <end position="448"/>
    </location>
</feature>
<dbReference type="PROSITE" id="PS50283">
    <property type="entry name" value="NA_SOLUT_SYMP_3"/>
    <property type="match status" value="1"/>
</dbReference>
<dbReference type="NCBIfam" id="TIGR00813">
    <property type="entry name" value="sss"/>
    <property type="match status" value="1"/>
</dbReference>
<sequence length="526" mass="58002">MYSILEPIDFIVVAAYLVIIIGLGFWVSFRKKKDTGENLFLAGHSLGWSSIGFTMWGTNVGPSMLIASASIGFTTGMVAGNFSWYAFLFIFLLAVVFAPRYLGARVLTLPEFMGKRFGQSTRSILAWYTIVTVLISWLSLTLFAGGILVSQILDLPLWGSVMVLIAIAAFFTIAGGLEAIAFTNVFQMILLIVVSLALTVVGVMKAGGPVAVYEAVPGEYWNLLRPLDDPHYPWAAILLGYPIMGVWFWCTDQSMVQSVLGAKSLKQGQLGANFTAWLKILDVPLFILPGIVCFILYPELENPDTAYMTMVTRLFPAGMTGLVMAVLIAALVSTIDSALNSLSTVFTMDIYVKKVKPDATQKEIVKMGRIVTVVGSLIAIGCSLAIDSIKGLNLFDVFQSVLSFIAPPMSVVFLFGVFWKKTTTRAANLILTVGTAFSIGTGILYLWVFPSAIYDFWPHFLLLSFYIFVILSVLAFLISYFDKNAEFRSQNVLDFSNLVKPSRTVYVFWLLLIVVMVSLYVFFNGH</sequence>
<dbReference type="Pfam" id="PF00474">
    <property type="entry name" value="SSF"/>
    <property type="match status" value="1"/>
</dbReference>
<evidence type="ECO:0000256" key="4">
    <source>
        <dbReference type="ARBA" id="ARBA00022989"/>
    </source>
</evidence>
<evidence type="ECO:0000313" key="8">
    <source>
        <dbReference type="EMBL" id="TXK46818.1"/>
    </source>
</evidence>
<evidence type="ECO:0000256" key="6">
    <source>
        <dbReference type="RuleBase" id="RU362091"/>
    </source>
</evidence>
<feature type="transmembrane region" description="Helical" evidence="7">
    <location>
        <begin position="6"/>
        <end position="27"/>
    </location>
</feature>
<dbReference type="CDD" id="cd10329">
    <property type="entry name" value="SLC5sbd_SGLT1-like"/>
    <property type="match status" value="1"/>
</dbReference>
<name>A0A5C8K915_9BACT</name>
<dbReference type="PANTHER" id="PTHR11819">
    <property type="entry name" value="SOLUTE CARRIER FAMILY 5"/>
    <property type="match status" value="1"/>
</dbReference>
<feature type="transmembrane region" description="Helical" evidence="7">
    <location>
        <begin position="189"/>
        <end position="212"/>
    </location>
</feature>
<gene>
    <name evidence="8" type="ORF">FVR03_10205</name>
</gene>
<feature type="transmembrane region" description="Helical" evidence="7">
    <location>
        <begin position="367"/>
        <end position="386"/>
    </location>
</feature>
<feature type="transmembrane region" description="Helical" evidence="7">
    <location>
        <begin position="317"/>
        <end position="346"/>
    </location>
</feature>
<feature type="transmembrane region" description="Helical" evidence="7">
    <location>
        <begin position="270"/>
        <end position="297"/>
    </location>
</feature>
<dbReference type="GO" id="GO:0005886">
    <property type="term" value="C:plasma membrane"/>
    <property type="evidence" value="ECO:0007669"/>
    <property type="project" value="TreeGrafter"/>
</dbReference>
<evidence type="ECO:0000256" key="2">
    <source>
        <dbReference type="ARBA" id="ARBA00006434"/>
    </source>
</evidence>
<dbReference type="EMBL" id="VRTY01000032">
    <property type="protein sequence ID" value="TXK46818.1"/>
    <property type="molecule type" value="Genomic_DNA"/>
</dbReference>
<dbReference type="OrthoDB" id="9814523at2"/>
<keyword evidence="5 7" id="KW-0472">Membrane</keyword>
<feature type="transmembrane region" description="Helical" evidence="7">
    <location>
        <begin position="155"/>
        <end position="177"/>
    </location>
</feature>
<protein>
    <submittedName>
        <fullName evidence="8">Sodium/solute symporter</fullName>
    </submittedName>
</protein>
<organism evidence="8 9">
    <name type="scientific">Pontibacter qinzhouensis</name>
    <dbReference type="NCBI Taxonomy" id="2603253"/>
    <lineage>
        <taxon>Bacteria</taxon>
        <taxon>Pseudomonadati</taxon>
        <taxon>Bacteroidota</taxon>
        <taxon>Cytophagia</taxon>
        <taxon>Cytophagales</taxon>
        <taxon>Hymenobacteraceae</taxon>
        <taxon>Pontibacter</taxon>
    </lineage>
</organism>
<keyword evidence="3 7" id="KW-0812">Transmembrane</keyword>
<evidence type="ECO:0000256" key="3">
    <source>
        <dbReference type="ARBA" id="ARBA00022692"/>
    </source>
</evidence>
<evidence type="ECO:0000256" key="7">
    <source>
        <dbReference type="SAM" id="Phobius"/>
    </source>
</evidence>
<feature type="transmembrane region" description="Helical" evidence="7">
    <location>
        <begin position="232"/>
        <end position="250"/>
    </location>
</feature>
<comment type="subcellular location">
    <subcellularLocation>
        <location evidence="1">Membrane</location>
        <topology evidence="1">Multi-pass membrane protein</topology>
    </subcellularLocation>
</comment>
<keyword evidence="9" id="KW-1185">Reference proteome</keyword>
<evidence type="ECO:0000256" key="5">
    <source>
        <dbReference type="ARBA" id="ARBA00023136"/>
    </source>
</evidence>
<feature type="transmembrane region" description="Helical" evidence="7">
    <location>
        <begin position="460"/>
        <end position="481"/>
    </location>
</feature>
<dbReference type="AlphaFoldDB" id="A0A5C8K915"/>
<feature type="transmembrane region" description="Helical" evidence="7">
    <location>
        <begin position="398"/>
        <end position="419"/>
    </location>
</feature>
<proteinExistence type="inferred from homology"/>
<dbReference type="InterPro" id="IPR001734">
    <property type="entry name" value="Na/solute_symporter"/>
</dbReference>
<reference evidence="8 9" key="1">
    <citation type="submission" date="2019-08" db="EMBL/GenBank/DDBJ databases">
        <authorList>
            <person name="Shi S."/>
        </authorList>
    </citation>
    <scope>NUCLEOTIDE SEQUENCE [LARGE SCALE GENOMIC DNA]</scope>
    <source>
        <strain evidence="8 9">GY10130</strain>
    </source>
</reference>
<dbReference type="GO" id="GO:0005412">
    <property type="term" value="F:D-glucose:sodium symporter activity"/>
    <property type="evidence" value="ECO:0007669"/>
    <property type="project" value="TreeGrafter"/>
</dbReference>
<dbReference type="PANTHER" id="PTHR11819:SF195">
    <property type="entry name" value="SODIUM_GLUCOSE COTRANSPORTER 4"/>
    <property type="match status" value="1"/>
</dbReference>
<keyword evidence="4 7" id="KW-1133">Transmembrane helix</keyword>
<dbReference type="Proteomes" id="UP000321926">
    <property type="component" value="Unassembled WGS sequence"/>
</dbReference>
<dbReference type="InterPro" id="IPR038377">
    <property type="entry name" value="Na/Glc_symporter_sf"/>
</dbReference>